<dbReference type="Proteomes" id="UP001164286">
    <property type="component" value="Unassembled WGS sequence"/>
</dbReference>
<evidence type="ECO:0000313" key="1">
    <source>
        <dbReference type="EMBL" id="KAI9638408.1"/>
    </source>
</evidence>
<proteinExistence type="predicted"/>
<dbReference type="GeneID" id="77731370"/>
<organism evidence="1 2">
    <name type="scientific">Dioszegia hungarica</name>
    <dbReference type="NCBI Taxonomy" id="4972"/>
    <lineage>
        <taxon>Eukaryota</taxon>
        <taxon>Fungi</taxon>
        <taxon>Dikarya</taxon>
        <taxon>Basidiomycota</taxon>
        <taxon>Agaricomycotina</taxon>
        <taxon>Tremellomycetes</taxon>
        <taxon>Tremellales</taxon>
        <taxon>Bulleribasidiaceae</taxon>
        <taxon>Dioszegia</taxon>
    </lineage>
</organism>
<name>A0AA38HBR0_9TREE</name>
<dbReference type="EMBL" id="JAKWFO010000003">
    <property type="protein sequence ID" value="KAI9638408.1"/>
    <property type="molecule type" value="Genomic_DNA"/>
</dbReference>
<accession>A0AA38HBR0</accession>
<sequence length="446" mass="50553">MSFDRLHPEIWDHILSFLTVPYFRPLSGWTKEEAVGEGSQVVARLPNAGDAGVTKRSDIRVNALATLMRTSIAFNKLACRPLYTRIVTDRWAELSHGVQHRGRAHPSLESPFELLEYTTHLQIEYRQKFGEVSYLDIFRGDWRNWLVVSAVSPFEAAMIRGVTEIDDDPSTPLGTLVVAFGPVPFPNITHLTVGAIFGGQDAVWDVAADFRLAPFGHRKTRIDPEVIVWDVLADSKRKMEEMWRRTPLQEYCQRGNAGPLSLPPGVHWTSRPLIPSLPPPIFNFHFHVGMQSSEIPMGCPLPCRWLQDVLDPTRPPHSVLPVFRKALKMNYNLRHAAWTDPERNIHIDLDYHLDIFANPSDFHTPYYAAADSGMVKKPHTAALKKAFDEKQRAEAARLQKTLHKDVPAQHFLKRVAKDVIVWKPAVDFPHCAACGWNYGERLGKGC</sequence>
<reference evidence="1" key="1">
    <citation type="journal article" date="2022" name="G3 (Bethesda)">
        <title>High quality genome of the basidiomycete yeast Dioszegia hungarica PDD-24b-2 isolated from cloud water.</title>
        <authorList>
            <person name="Jarrige D."/>
            <person name="Haridas S."/>
            <person name="Bleykasten-Grosshans C."/>
            <person name="Joly M."/>
            <person name="Nadalig T."/>
            <person name="Sancelme M."/>
            <person name="Vuilleumier S."/>
            <person name="Grigoriev I.V."/>
            <person name="Amato P."/>
            <person name="Bringel F."/>
        </authorList>
    </citation>
    <scope>NUCLEOTIDE SEQUENCE</scope>
    <source>
        <strain evidence="1">PDD-24b-2</strain>
    </source>
</reference>
<dbReference type="AlphaFoldDB" id="A0AA38HBR0"/>
<evidence type="ECO:0000313" key="2">
    <source>
        <dbReference type="Proteomes" id="UP001164286"/>
    </source>
</evidence>
<keyword evidence="2" id="KW-1185">Reference proteome</keyword>
<gene>
    <name evidence="1" type="ORF">MKK02DRAFT_42798</name>
</gene>
<comment type="caution">
    <text evidence="1">The sequence shown here is derived from an EMBL/GenBank/DDBJ whole genome shotgun (WGS) entry which is preliminary data.</text>
</comment>
<dbReference type="RefSeq" id="XP_052948185.1">
    <property type="nucleotide sequence ID" value="XM_053092165.1"/>
</dbReference>
<protein>
    <submittedName>
        <fullName evidence="1">Uncharacterized protein</fullName>
    </submittedName>
</protein>